<feature type="transmembrane region" description="Helical" evidence="1">
    <location>
        <begin position="367"/>
        <end position="388"/>
    </location>
</feature>
<feature type="transmembrane region" description="Helical" evidence="1">
    <location>
        <begin position="333"/>
        <end position="355"/>
    </location>
</feature>
<feature type="transmembrane region" description="Helical" evidence="1">
    <location>
        <begin position="418"/>
        <end position="436"/>
    </location>
</feature>
<accession>H1XSG0</accession>
<dbReference type="STRING" id="880073.Cabys_489"/>
<evidence type="ECO:0000313" key="3">
    <source>
        <dbReference type="EMBL" id="EHO41372.1"/>
    </source>
</evidence>
<dbReference type="AlphaFoldDB" id="H1XSG0"/>
<dbReference type="RefSeq" id="WP_006928490.1">
    <property type="nucleotide sequence ID" value="NZ_CM001402.1"/>
</dbReference>
<gene>
    <name evidence="2" type="ORF">Cabys_489</name>
    <name evidence="3" type="ORF">Calab_1756</name>
</gene>
<keyword evidence="1" id="KW-1133">Transmembrane helix</keyword>
<reference evidence="3 4" key="1">
    <citation type="submission" date="2011-09" db="EMBL/GenBank/DDBJ databases">
        <title>The permanent draft genome of Caldithrix abyssi DSM 13497.</title>
        <authorList>
            <consortium name="US DOE Joint Genome Institute (JGI-PGF)"/>
            <person name="Lucas S."/>
            <person name="Han J."/>
            <person name="Lapidus A."/>
            <person name="Bruce D."/>
            <person name="Goodwin L."/>
            <person name="Pitluck S."/>
            <person name="Peters L."/>
            <person name="Kyrpides N."/>
            <person name="Mavromatis K."/>
            <person name="Ivanova N."/>
            <person name="Mikhailova N."/>
            <person name="Chertkov O."/>
            <person name="Detter J.C."/>
            <person name="Tapia R."/>
            <person name="Han C."/>
            <person name="Land M."/>
            <person name="Hauser L."/>
            <person name="Markowitz V."/>
            <person name="Cheng J.-F."/>
            <person name="Hugenholtz P."/>
            <person name="Woyke T."/>
            <person name="Wu D."/>
            <person name="Spring S."/>
            <person name="Brambilla E."/>
            <person name="Klenk H.-P."/>
            <person name="Eisen J.A."/>
        </authorList>
    </citation>
    <scope>NUCLEOTIDE SEQUENCE [LARGE SCALE GENOMIC DNA]</scope>
    <source>
        <strain evidence="3 4">DSM 13497</strain>
    </source>
</reference>
<dbReference type="EMBL" id="CP018099">
    <property type="protein sequence ID" value="APF17240.1"/>
    <property type="molecule type" value="Genomic_DNA"/>
</dbReference>
<dbReference type="InParanoid" id="H1XSG0"/>
<feature type="transmembrane region" description="Helical" evidence="1">
    <location>
        <begin position="186"/>
        <end position="208"/>
    </location>
</feature>
<feature type="transmembrane region" description="Helical" evidence="1">
    <location>
        <begin position="99"/>
        <end position="120"/>
    </location>
</feature>
<reference evidence="2 5" key="2">
    <citation type="submission" date="2016-11" db="EMBL/GenBank/DDBJ databases">
        <title>Genomic analysis of Caldithrix abyssi and proposal of a novel bacterial phylum Caldithrichaeota.</title>
        <authorList>
            <person name="Kublanov I."/>
            <person name="Sigalova O."/>
            <person name="Gavrilov S."/>
            <person name="Lebedinsky A."/>
            <person name="Ivanova N."/>
            <person name="Daum C."/>
            <person name="Reddy T."/>
            <person name="Klenk H.P."/>
            <person name="Goker M."/>
            <person name="Reva O."/>
            <person name="Miroshnichenko M."/>
            <person name="Kyprides N."/>
            <person name="Woyke T."/>
            <person name="Gelfand M."/>
        </authorList>
    </citation>
    <scope>NUCLEOTIDE SEQUENCE [LARGE SCALE GENOMIC DNA]</scope>
    <source>
        <strain evidence="2 5">LF13</strain>
    </source>
</reference>
<keyword evidence="1" id="KW-0812">Transmembrane</keyword>
<dbReference type="EMBL" id="CM001402">
    <property type="protein sequence ID" value="EHO41372.1"/>
    <property type="molecule type" value="Genomic_DNA"/>
</dbReference>
<name>H1XSG0_CALAY</name>
<evidence type="ECO:0000313" key="5">
    <source>
        <dbReference type="Proteomes" id="UP000183868"/>
    </source>
</evidence>
<feature type="transmembrane region" description="Helical" evidence="1">
    <location>
        <begin position="55"/>
        <end position="78"/>
    </location>
</feature>
<dbReference type="Proteomes" id="UP000004671">
    <property type="component" value="Chromosome"/>
</dbReference>
<sequence>MLRLLCRQTVNALKEPGFWHLTQNALLWGFILLFGSHYFKPFLQHWQHDNPPVSLLLLNGLLLYLLVAFPVFLSRSIARQLPLSLLRPLPLASSDLLKLLFYYLHKNWLWGWIIFTLYWFTEWRIDRWRAMFLIGLFAVLVLGFTIFSLEAFLKLRRRQKVFFFLQGVMAATLIIGSILWRHSFNALLLFDLLLAGLPLGLSLTWRVFLGRKAGAALDELYPLAKEHAQKKKGRARLQKNGGLWRQLVRREFLNLWRNPAFRRSKRWMLLATPLVGFLLFHLYPQQALNFFTLTVFLLIWRHYGQFFSTQFAQREPEWFFKGLNLPFFSYASARFAVEFLFVLLLLALFSFTLHFNHIPLSEHWQLLLFLLFAAAMILVSLISFQIIFFDNPRTAGYAFHFSLLFFTILTLWDRFLGPLITVFFLTLYVFKSYRFLRS</sequence>
<evidence type="ECO:0000256" key="1">
    <source>
        <dbReference type="SAM" id="Phobius"/>
    </source>
</evidence>
<keyword evidence="4" id="KW-1185">Reference proteome</keyword>
<feature type="transmembrane region" description="Helical" evidence="1">
    <location>
        <begin position="161"/>
        <end position="180"/>
    </location>
</feature>
<dbReference type="PaxDb" id="880073-Calab_1756"/>
<keyword evidence="1" id="KW-0472">Membrane</keyword>
<organism evidence="3 4">
    <name type="scientific">Caldithrix abyssi DSM 13497</name>
    <dbReference type="NCBI Taxonomy" id="880073"/>
    <lineage>
        <taxon>Bacteria</taxon>
        <taxon>Pseudomonadati</taxon>
        <taxon>Calditrichota</taxon>
        <taxon>Calditrichia</taxon>
        <taxon>Calditrichales</taxon>
        <taxon>Calditrichaceae</taxon>
        <taxon>Caldithrix</taxon>
    </lineage>
</organism>
<feature type="transmembrane region" description="Helical" evidence="1">
    <location>
        <begin position="132"/>
        <end position="149"/>
    </location>
</feature>
<dbReference type="HOGENOM" id="CLU_625112_0_0_0"/>
<evidence type="ECO:0000313" key="4">
    <source>
        <dbReference type="Proteomes" id="UP000004671"/>
    </source>
</evidence>
<dbReference type="KEGG" id="caby:Cabys_489"/>
<dbReference type="Proteomes" id="UP000183868">
    <property type="component" value="Chromosome"/>
</dbReference>
<protein>
    <submittedName>
        <fullName evidence="3">Uncharacterized protein</fullName>
    </submittedName>
</protein>
<feature type="transmembrane region" description="Helical" evidence="1">
    <location>
        <begin position="267"/>
        <end position="284"/>
    </location>
</feature>
<evidence type="ECO:0000313" key="2">
    <source>
        <dbReference type="EMBL" id="APF17240.1"/>
    </source>
</evidence>
<proteinExistence type="predicted"/>
<feature type="transmembrane region" description="Helical" evidence="1">
    <location>
        <begin position="21"/>
        <end position="39"/>
    </location>
</feature>